<reference evidence="3 4" key="2">
    <citation type="submission" date="2014-03" db="EMBL/GenBank/DDBJ databases">
        <title>The Genome Sequence of Anncaliia algerae insect isolate PRA339.</title>
        <authorList>
            <consortium name="The Broad Institute Genome Sequencing Platform"/>
            <consortium name="The Broad Institute Genome Sequencing Center for Infectious Disease"/>
            <person name="Cuomo C."/>
            <person name="Becnel J."/>
            <person name="Sanscrainte N."/>
            <person name="Walker B."/>
            <person name="Young S.K."/>
            <person name="Zeng Q."/>
            <person name="Gargeya S."/>
            <person name="Fitzgerald M."/>
            <person name="Haas B."/>
            <person name="Abouelleil A."/>
            <person name="Alvarado L."/>
            <person name="Arachchi H.M."/>
            <person name="Berlin A.M."/>
            <person name="Chapman S.B."/>
            <person name="Dewar J."/>
            <person name="Goldberg J."/>
            <person name="Griggs A."/>
            <person name="Gujja S."/>
            <person name="Hansen M."/>
            <person name="Howarth C."/>
            <person name="Imamovic A."/>
            <person name="Larimer J."/>
            <person name="McCowan C."/>
            <person name="Murphy C."/>
            <person name="Neiman D."/>
            <person name="Pearson M."/>
            <person name="Priest M."/>
            <person name="Roberts A."/>
            <person name="Saif S."/>
            <person name="Shea T."/>
            <person name="Sisk P."/>
            <person name="Sykes S."/>
            <person name="Wortman J."/>
            <person name="Nusbaum C."/>
            <person name="Birren B."/>
        </authorList>
    </citation>
    <scope>NUCLEOTIDE SEQUENCE [LARGE SCALE GENOMIC DNA]</scope>
    <source>
        <strain evidence="3 4">PRA339</strain>
    </source>
</reference>
<keyword evidence="2" id="KW-1133">Transmembrane helix</keyword>
<evidence type="ECO:0000256" key="2">
    <source>
        <dbReference type="SAM" id="Phobius"/>
    </source>
</evidence>
<feature type="transmembrane region" description="Helical" evidence="2">
    <location>
        <begin position="6"/>
        <end position="28"/>
    </location>
</feature>
<dbReference type="EMBL" id="KK365130">
    <property type="protein sequence ID" value="KCZ82404.1"/>
    <property type="molecule type" value="Genomic_DNA"/>
</dbReference>
<evidence type="ECO:0000313" key="4">
    <source>
        <dbReference type="Proteomes" id="UP000030655"/>
    </source>
</evidence>
<organism evidence="3 4">
    <name type="scientific">Anncaliia algerae PRA339</name>
    <dbReference type="NCBI Taxonomy" id="1288291"/>
    <lineage>
        <taxon>Eukaryota</taxon>
        <taxon>Fungi</taxon>
        <taxon>Fungi incertae sedis</taxon>
        <taxon>Microsporidia</taxon>
        <taxon>Tubulinosematoidea</taxon>
        <taxon>Tubulinosematidae</taxon>
        <taxon>Anncaliia</taxon>
    </lineage>
</organism>
<keyword evidence="2" id="KW-0812">Transmembrane</keyword>
<feature type="compositionally biased region" description="Basic and acidic residues" evidence="1">
    <location>
        <begin position="35"/>
        <end position="45"/>
    </location>
</feature>
<dbReference type="OrthoDB" id="10486848at2759"/>
<feature type="compositionally biased region" description="Basic and acidic residues" evidence="1">
    <location>
        <begin position="53"/>
        <end position="64"/>
    </location>
</feature>
<dbReference type="HOGENOM" id="CLU_2644571_0_0_1"/>
<proteinExistence type="predicted"/>
<evidence type="ECO:0000313" key="3">
    <source>
        <dbReference type="EMBL" id="KCZ82404.1"/>
    </source>
</evidence>
<accession>A0A059F5W8</accession>
<sequence>MRLDKTIIMMVICGCLIVGMVVILIVLYKKGHFSKSKDGASEKEVNNSAKTQPTEEIKTEEKQSDTASETPKTKDTL</sequence>
<keyword evidence="2" id="KW-0472">Membrane</keyword>
<feature type="non-terminal residue" evidence="3">
    <location>
        <position position="77"/>
    </location>
</feature>
<reference evidence="4" key="1">
    <citation type="submission" date="2013-02" db="EMBL/GenBank/DDBJ databases">
        <authorList>
            <consortium name="The Broad Institute Genome Sequencing Platform"/>
            <person name="Cuomo C."/>
            <person name="Becnel J."/>
            <person name="Sanscrainte N."/>
            <person name="Walker B."/>
            <person name="Young S.K."/>
            <person name="Zeng Q."/>
            <person name="Gargeya S."/>
            <person name="Fitzgerald M."/>
            <person name="Haas B."/>
            <person name="Abouelleil A."/>
            <person name="Alvarado L."/>
            <person name="Arachchi H.M."/>
            <person name="Berlin A.M."/>
            <person name="Chapman S.B."/>
            <person name="Dewar J."/>
            <person name="Goldberg J."/>
            <person name="Griggs A."/>
            <person name="Gujja S."/>
            <person name="Hansen M."/>
            <person name="Howarth C."/>
            <person name="Imamovic A."/>
            <person name="Larimer J."/>
            <person name="McCowan C."/>
            <person name="Murphy C."/>
            <person name="Neiman D."/>
            <person name="Pearson M."/>
            <person name="Priest M."/>
            <person name="Roberts A."/>
            <person name="Saif S."/>
            <person name="Shea T."/>
            <person name="Sisk P."/>
            <person name="Sykes S."/>
            <person name="Wortman J."/>
            <person name="Nusbaum C."/>
            <person name="Birren B."/>
        </authorList>
    </citation>
    <scope>NUCLEOTIDE SEQUENCE [LARGE SCALE GENOMIC DNA]</scope>
    <source>
        <strain evidence="4">PRA339</strain>
    </source>
</reference>
<evidence type="ECO:0000256" key="1">
    <source>
        <dbReference type="SAM" id="MobiDB-lite"/>
    </source>
</evidence>
<gene>
    <name evidence="3" type="ORF">H312_00062</name>
</gene>
<protein>
    <submittedName>
        <fullName evidence="3">Uncharacterized protein</fullName>
    </submittedName>
</protein>
<keyword evidence="4" id="KW-1185">Reference proteome</keyword>
<dbReference type="VEuPathDB" id="MicrosporidiaDB:H312_00062"/>
<dbReference type="AlphaFoldDB" id="A0A059F5W8"/>
<feature type="region of interest" description="Disordered" evidence="1">
    <location>
        <begin position="34"/>
        <end position="77"/>
    </location>
</feature>
<dbReference type="Proteomes" id="UP000030655">
    <property type="component" value="Unassembled WGS sequence"/>
</dbReference>
<name>A0A059F5W8_9MICR</name>